<gene>
    <name evidence="3" type="ORF">PINE0816_LOCUS21745</name>
</gene>
<feature type="region of interest" description="Disordered" evidence="2">
    <location>
        <begin position="361"/>
        <end position="390"/>
    </location>
</feature>
<reference evidence="3" key="1">
    <citation type="submission" date="2021-01" db="EMBL/GenBank/DDBJ databases">
        <authorList>
            <person name="Corre E."/>
            <person name="Pelletier E."/>
            <person name="Niang G."/>
            <person name="Scheremetjew M."/>
            <person name="Finn R."/>
            <person name="Kale V."/>
            <person name="Holt S."/>
            <person name="Cochrane G."/>
            <person name="Meng A."/>
            <person name="Brown T."/>
            <person name="Cohen L."/>
        </authorList>
    </citation>
    <scope>NUCLEOTIDE SEQUENCE</scope>
    <source>
        <strain evidence="3">CCAP1064/1</strain>
    </source>
</reference>
<evidence type="ECO:0000256" key="1">
    <source>
        <dbReference type="SAM" id="Coils"/>
    </source>
</evidence>
<proteinExistence type="predicted"/>
<dbReference type="EMBL" id="HBEL01046779">
    <property type="protein sequence ID" value="CAD8425585.1"/>
    <property type="molecule type" value="Transcribed_RNA"/>
</dbReference>
<protein>
    <submittedName>
        <fullName evidence="3">Uncharacterized protein</fullName>
    </submittedName>
</protein>
<keyword evidence="1" id="KW-0175">Coiled coil</keyword>
<dbReference type="SUPFAM" id="SSF74942">
    <property type="entry name" value="YhbC-like, C-terminal domain"/>
    <property type="match status" value="1"/>
</dbReference>
<evidence type="ECO:0000256" key="2">
    <source>
        <dbReference type="SAM" id="MobiDB-lite"/>
    </source>
</evidence>
<feature type="compositionally biased region" description="Acidic residues" evidence="2">
    <location>
        <begin position="365"/>
        <end position="390"/>
    </location>
</feature>
<organism evidence="3">
    <name type="scientific">Proboscia inermis</name>
    <dbReference type="NCBI Taxonomy" id="420281"/>
    <lineage>
        <taxon>Eukaryota</taxon>
        <taxon>Sar</taxon>
        <taxon>Stramenopiles</taxon>
        <taxon>Ochrophyta</taxon>
        <taxon>Bacillariophyta</taxon>
        <taxon>Coscinodiscophyceae</taxon>
        <taxon>Rhizosoleniophycidae</taxon>
        <taxon>Rhizosoleniales</taxon>
        <taxon>Rhizosoleniaceae</taxon>
        <taxon>Proboscia</taxon>
    </lineage>
</organism>
<dbReference type="AlphaFoldDB" id="A0A7S0GKG7"/>
<feature type="coiled-coil region" evidence="1">
    <location>
        <begin position="297"/>
        <end position="331"/>
    </location>
</feature>
<name>A0A7S0GKG7_9STRA</name>
<evidence type="ECO:0000313" key="3">
    <source>
        <dbReference type="EMBL" id="CAD8425585.1"/>
    </source>
</evidence>
<dbReference type="InterPro" id="IPR036847">
    <property type="entry name" value="RimP_C_sf"/>
</dbReference>
<accession>A0A7S0GKG7</accession>
<sequence>MSNPWCEIARVIIKDAMERLGVTFVDVTWYHGSVAIAVNPESLSPGDAKGMDGTKADTISSIKNDDGDYLNLWLDFGYLDQEREYYEERAEHDMLPMFVERQRDLVSPEVYHPVSKLIEGIHEALTEEEEAAIAKGNRDEFDVLWRHKLVIVAEDKKANVWDDPVLSVGTHKERMKDALNRERYSRILSALTGGTVESDGIIEYQKDFDSLTGFDIDVKTLTPYATSRIVSGKLIERNAFDIVLRKNGADITIPHNFVQEVKLKGNPDEDLDFYRDRFMQRPIIQEIVQGFDYEATMAKQEEDKRVVEEKLAEKQERLEQARLDLWGDEEEDEEEWDAIEKRMKEKLVALGVDGIVYGDVKESDLFGDDEDETYEEEEIDEEEETDESFE</sequence>